<dbReference type="RefSeq" id="XP_022245062.1">
    <property type="nucleotide sequence ID" value="XM_022389354.1"/>
</dbReference>
<evidence type="ECO:0000256" key="7">
    <source>
        <dbReference type="SAM" id="MobiDB-lite"/>
    </source>
</evidence>
<reference evidence="11 12" key="1">
    <citation type="submission" date="2025-05" db="UniProtKB">
        <authorList>
            <consortium name="RefSeq"/>
        </authorList>
    </citation>
    <scope>IDENTIFICATION</scope>
    <source>
        <tissue evidence="11 12">Muscle</tissue>
    </source>
</reference>
<feature type="region of interest" description="Disordered" evidence="7">
    <location>
        <begin position="778"/>
        <end position="819"/>
    </location>
</feature>
<keyword evidence="10" id="KW-1185">Reference proteome</keyword>
<evidence type="ECO:0000256" key="6">
    <source>
        <dbReference type="SAM" id="Coils"/>
    </source>
</evidence>
<keyword evidence="4" id="KW-0418">Kinase</keyword>
<name>A0ABM1B9G1_LIMPO</name>
<evidence type="ECO:0000313" key="12">
    <source>
        <dbReference type="RefSeq" id="XP_022245061.1"/>
    </source>
</evidence>
<dbReference type="SUPFAM" id="SSF56112">
    <property type="entry name" value="Protein kinase-like (PK-like)"/>
    <property type="match status" value="1"/>
</dbReference>
<accession>A0ABM1B9G1</accession>
<dbReference type="InterPro" id="IPR051681">
    <property type="entry name" value="Ser/Thr_Kinases-Pseudokinases"/>
</dbReference>
<gene>
    <name evidence="11 12 13" type="primary">LOC106462172</name>
</gene>
<evidence type="ECO:0000313" key="13">
    <source>
        <dbReference type="RefSeq" id="XP_022245062.1"/>
    </source>
</evidence>
<keyword evidence="3" id="KW-0547">Nucleotide-binding</keyword>
<evidence type="ECO:0000256" key="1">
    <source>
        <dbReference type="ARBA" id="ARBA00022527"/>
    </source>
</evidence>
<evidence type="ECO:0000259" key="8">
    <source>
        <dbReference type="PROSITE" id="PS50011"/>
    </source>
</evidence>
<evidence type="ECO:0000313" key="10">
    <source>
        <dbReference type="Proteomes" id="UP000694941"/>
    </source>
</evidence>
<keyword evidence="6" id="KW-0175">Coiled coil</keyword>
<evidence type="ECO:0000256" key="4">
    <source>
        <dbReference type="ARBA" id="ARBA00022777"/>
    </source>
</evidence>
<keyword evidence="1" id="KW-0723">Serine/threonine-protein kinase</keyword>
<dbReference type="PANTHER" id="PTHR44329:SF288">
    <property type="entry name" value="MITOGEN-ACTIVATED PROTEIN KINASE KINASE KINASE 20"/>
    <property type="match status" value="1"/>
</dbReference>
<feature type="domain" description="Protein kinase" evidence="8">
    <location>
        <begin position="103"/>
        <end position="357"/>
    </location>
</feature>
<dbReference type="Gene3D" id="3.30.200.20">
    <property type="entry name" value="Phosphorylase Kinase, domain 1"/>
    <property type="match status" value="1"/>
</dbReference>
<dbReference type="RefSeq" id="XP_013777524.1">
    <property type="nucleotide sequence ID" value="XM_013922070.2"/>
</dbReference>
<dbReference type="RefSeq" id="XP_022245061.1">
    <property type="nucleotide sequence ID" value="XM_022389353.1"/>
</dbReference>
<feature type="compositionally biased region" description="Polar residues" evidence="7">
    <location>
        <begin position="686"/>
        <end position="703"/>
    </location>
</feature>
<evidence type="ECO:0000256" key="2">
    <source>
        <dbReference type="ARBA" id="ARBA00022679"/>
    </source>
</evidence>
<keyword evidence="2" id="KW-0808">Transferase</keyword>
<dbReference type="Proteomes" id="UP000694941">
    <property type="component" value="Unplaced"/>
</dbReference>
<dbReference type="InterPro" id="IPR001245">
    <property type="entry name" value="Ser-Thr/Tyr_kinase_cat_dom"/>
</dbReference>
<sequence>MAAQCGEFLPVPVVDSQLEDDSVEEDLEVVKSSRSSEINTVHMESNPEFNLKESFLQLYISTDTPSLPKSVKEHEIESDQGLGSVTSESLNLCPFVEVDVSDLEFYERCGGGAFGSVYRALWISQKKIVAVKKLLVLEKEAQVLSILSHKNVIKFYGAVTQPPNFCIVTEYAENASLYAFLQEQDHNSMLSFDRIINWSIDIALGMNYLHEEAPVKVIHRDLKSKNVVISANFVAKICDFGASRFFGNTTKMSLAGTLPWMAPEVIQCLPSSESCDIWSYGVVLWELLTHEVPFKGIEGFQIAWAVVEKDERLTIPSSCPPKFADLMKQCWKTDPKERPLFRQILKQLLCMRNDESLCNAASLYLSQKNVWRQEIEATLQLMKRAERDLSQKQKQLEEWENRLQEKEAQLERQKLCMRLYDHDVHSWSENDVYLWMKQLSNEASSKDLEQYADMFLEQHISGRRLLLLTPDDMKEMGVISVGHRIHLMDSIEKLQIHNKRMLEFPPLHQTFRKSPSPTSVRPKHFRLTLLIGHHLRLGSTPGDHKWKMYLEVDEEESPLTAVTCIKDVSFECRQAGLSLTKISQPPFVMEKWCVGISSDQVVTCIVSYEPVVKKPRFTRILHQLTDHVSSPHQKEVTLTFVQSTNTCKSPTLGKFDNSCKSGQVLPDAWKNRYLVSGISRSKQEQSGSRSWAHVTTKQTSVESGSFPKLQDRTSLGKNNFPVLEQTNRSNETDSLSLFDTMKSFGFQFLKDNTFSGNTSQLRKKGKKVIFTLQTSSSSESLSGDVSGNATKSSSSSPQRRNSMPSRRPGSQKQKYKHSISDTGFSCGASDHSSFFDDTQVQPHFVKFSQTRISLKRQVDRFSSKDQNTSSIWDHPFKSRFCTRNPKLKSGRNCREMSQS</sequence>
<feature type="compositionally biased region" description="Low complexity" evidence="7">
    <location>
        <begin position="778"/>
        <end position="808"/>
    </location>
</feature>
<evidence type="ECO:0000313" key="11">
    <source>
        <dbReference type="RefSeq" id="XP_013777524.1"/>
    </source>
</evidence>
<evidence type="ECO:0000259" key="9">
    <source>
        <dbReference type="PROSITE" id="PS50105"/>
    </source>
</evidence>
<dbReference type="SMART" id="SM00454">
    <property type="entry name" value="SAM"/>
    <property type="match status" value="1"/>
</dbReference>
<dbReference type="GeneID" id="106462172"/>
<dbReference type="PRINTS" id="PR00109">
    <property type="entry name" value="TYRKINASE"/>
</dbReference>
<evidence type="ECO:0000256" key="3">
    <source>
        <dbReference type="ARBA" id="ARBA00022741"/>
    </source>
</evidence>
<organism evidence="10 11">
    <name type="scientific">Limulus polyphemus</name>
    <name type="common">Atlantic horseshoe crab</name>
    <dbReference type="NCBI Taxonomy" id="6850"/>
    <lineage>
        <taxon>Eukaryota</taxon>
        <taxon>Metazoa</taxon>
        <taxon>Ecdysozoa</taxon>
        <taxon>Arthropoda</taxon>
        <taxon>Chelicerata</taxon>
        <taxon>Merostomata</taxon>
        <taxon>Xiphosura</taxon>
        <taxon>Limulidae</taxon>
        <taxon>Limulus</taxon>
    </lineage>
</organism>
<proteinExistence type="predicted"/>
<dbReference type="Gene3D" id="1.10.510.10">
    <property type="entry name" value="Transferase(Phosphotransferase) domain 1"/>
    <property type="match status" value="1"/>
</dbReference>
<dbReference type="SUPFAM" id="SSF47769">
    <property type="entry name" value="SAM/Pointed domain"/>
    <property type="match status" value="1"/>
</dbReference>
<feature type="region of interest" description="Disordered" evidence="7">
    <location>
        <begin position="686"/>
        <end position="727"/>
    </location>
</feature>
<dbReference type="InterPro" id="IPR008271">
    <property type="entry name" value="Ser/Thr_kinase_AS"/>
</dbReference>
<dbReference type="PROSITE" id="PS00108">
    <property type="entry name" value="PROTEIN_KINASE_ST"/>
    <property type="match status" value="1"/>
</dbReference>
<dbReference type="PANTHER" id="PTHR44329">
    <property type="entry name" value="SERINE/THREONINE-PROTEIN KINASE TNNI3K-RELATED"/>
    <property type="match status" value="1"/>
</dbReference>
<keyword evidence="5" id="KW-0067">ATP-binding</keyword>
<dbReference type="InterPro" id="IPR000719">
    <property type="entry name" value="Prot_kinase_dom"/>
</dbReference>
<protein>
    <submittedName>
        <fullName evidence="11 12">Mitogen-activated protein kinase kinase kinase 20-like</fullName>
    </submittedName>
</protein>
<feature type="coiled-coil region" evidence="6">
    <location>
        <begin position="368"/>
        <end position="416"/>
    </location>
</feature>
<dbReference type="InterPro" id="IPR011009">
    <property type="entry name" value="Kinase-like_dom_sf"/>
</dbReference>
<dbReference type="SMART" id="SM00220">
    <property type="entry name" value="S_TKc"/>
    <property type="match status" value="1"/>
</dbReference>
<feature type="domain" description="SAM" evidence="9">
    <location>
        <begin position="427"/>
        <end position="497"/>
    </location>
</feature>
<dbReference type="InterPro" id="IPR001660">
    <property type="entry name" value="SAM"/>
</dbReference>
<dbReference type="PROSITE" id="PS50105">
    <property type="entry name" value="SAM_DOMAIN"/>
    <property type="match status" value="1"/>
</dbReference>
<dbReference type="PROSITE" id="PS50011">
    <property type="entry name" value="PROTEIN_KINASE_DOM"/>
    <property type="match status" value="1"/>
</dbReference>
<dbReference type="Pfam" id="PF07714">
    <property type="entry name" value="PK_Tyr_Ser-Thr"/>
    <property type="match status" value="1"/>
</dbReference>
<evidence type="ECO:0000256" key="5">
    <source>
        <dbReference type="ARBA" id="ARBA00022840"/>
    </source>
</evidence>
<dbReference type="Pfam" id="PF00536">
    <property type="entry name" value="SAM_1"/>
    <property type="match status" value="1"/>
</dbReference>
<dbReference type="InterPro" id="IPR013761">
    <property type="entry name" value="SAM/pointed_sf"/>
</dbReference>
<dbReference type="Gene3D" id="1.10.150.50">
    <property type="entry name" value="Transcription Factor, Ets-1"/>
    <property type="match status" value="1"/>
</dbReference>